<comment type="similarity">
    <text evidence="2">Belongs to the bacterial solute-binding protein 5 family.</text>
</comment>
<evidence type="ECO:0000256" key="3">
    <source>
        <dbReference type="ARBA" id="ARBA00022448"/>
    </source>
</evidence>
<dbReference type="FunFam" id="3.90.76.10:FF:000001">
    <property type="entry name" value="Oligopeptide ABC transporter substrate-binding protein"/>
    <property type="match status" value="1"/>
</dbReference>
<dbReference type="GO" id="GO:0030288">
    <property type="term" value="C:outer membrane-bounded periplasmic space"/>
    <property type="evidence" value="ECO:0007669"/>
    <property type="project" value="UniProtKB-ARBA"/>
</dbReference>
<name>A0A2R8CMR6_9GAMM</name>
<evidence type="ECO:0000259" key="6">
    <source>
        <dbReference type="Pfam" id="PF00496"/>
    </source>
</evidence>
<evidence type="ECO:0000256" key="4">
    <source>
        <dbReference type="ARBA" id="ARBA00022729"/>
    </source>
</evidence>
<dbReference type="GO" id="GO:1904680">
    <property type="term" value="F:peptide transmembrane transporter activity"/>
    <property type="evidence" value="ECO:0007669"/>
    <property type="project" value="TreeGrafter"/>
</dbReference>
<dbReference type="PIRSF" id="PIRSF002741">
    <property type="entry name" value="MppA"/>
    <property type="match status" value="1"/>
</dbReference>
<feature type="domain" description="Solute-binding protein family 5" evidence="6">
    <location>
        <begin position="80"/>
        <end position="457"/>
    </location>
</feature>
<dbReference type="InterPro" id="IPR000914">
    <property type="entry name" value="SBP_5_dom"/>
</dbReference>
<comment type="subcellular location">
    <subcellularLocation>
        <location evidence="1">Cell envelope</location>
    </subcellularLocation>
</comment>
<dbReference type="GO" id="GO:0043190">
    <property type="term" value="C:ATP-binding cassette (ABC) transporter complex"/>
    <property type="evidence" value="ECO:0007669"/>
    <property type="project" value="InterPro"/>
</dbReference>
<dbReference type="Gene3D" id="3.90.76.10">
    <property type="entry name" value="Dipeptide-binding Protein, Domain 1"/>
    <property type="match status" value="1"/>
</dbReference>
<dbReference type="PANTHER" id="PTHR30290:SF10">
    <property type="entry name" value="PERIPLASMIC OLIGOPEPTIDE-BINDING PROTEIN-RELATED"/>
    <property type="match status" value="1"/>
</dbReference>
<feature type="signal peptide" evidence="5">
    <location>
        <begin position="1"/>
        <end position="36"/>
    </location>
</feature>
<keyword evidence="4 5" id="KW-0732">Signal</keyword>
<reference evidence="8" key="1">
    <citation type="submission" date="2018-03" db="EMBL/GenBank/DDBJ databases">
        <authorList>
            <person name="Navarro De La Torre S."/>
        </authorList>
    </citation>
    <scope>NUCLEOTIDE SEQUENCE [LARGE SCALE GENOMIC DNA]</scope>
    <source>
        <strain evidence="8">EAod3</strain>
    </source>
</reference>
<dbReference type="GO" id="GO:0015833">
    <property type="term" value="P:peptide transport"/>
    <property type="evidence" value="ECO:0007669"/>
    <property type="project" value="TreeGrafter"/>
</dbReference>
<dbReference type="InterPro" id="IPR030678">
    <property type="entry name" value="Peptide/Ni-bd"/>
</dbReference>
<dbReference type="RefSeq" id="WP_243409198.1">
    <property type="nucleotide sequence ID" value="NZ_ONZI01000003.1"/>
</dbReference>
<dbReference type="EMBL" id="ONZI01000003">
    <property type="protein sequence ID" value="SPJ34123.1"/>
    <property type="molecule type" value="Genomic_DNA"/>
</dbReference>
<keyword evidence="8" id="KW-1185">Reference proteome</keyword>
<feature type="chain" id="PRO_5015325890" evidence="5">
    <location>
        <begin position="37"/>
        <end position="538"/>
    </location>
</feature>
<gene>
    <name evidence="7" type="primary">oppA_1</name>
    <name evidence="7" type="ORF">KSP9073_02156</name>
</gene>
<dbReference type="Gene3D" id="3.10.105.10">
    <property type="entry name" value="Dipeptide-binding Protein, Domain 3"/>
    <property type="match status" value="1"/>
</dbReference>
<evidence type="ECO:0000313" key="7">
    <source>
        <dbReference type="EMBL" id="SPJ34123.1"/>
    </source>
</evidence>
<dbReference type="SUPFAM" id="SSF53850">
    <property type="entry name" value="Periplasmic binding protein-like II"/>
    <property type="match status" value="1"/>
</dbReference>
<organism evidence="7 8">
    <name type="scientific">Kushneria phyllosphaerae</name>
    <dbReference type="NCBI Taxonomy" id="2100822"/>
    <lineage>
        <taxon>Bacteria</taxon>
        <taxon>Pseudomonadati</taxon>
        <taxon>Pseudomonadota</taxon>
        <taxon>Gammaproteobacteria</taxon>
        <taxon>Oceanospirillales</taxon>
        <taxon>Halomonadaceae</taxon>
        <taxon>Kushneria</taxon>
    </lineage>
</organism>
<dbReference type="CDD" id="cd08504">
    <property type="entry name" value="PBP2_OppA"/>
    <property type="match status" value="1"/>
</dbReference>
<accession>A0A2R8CMR6</accession>
<sequence>MTDTTRPPRPMGAYRPFFKRAALTACLLAIAPLGMAATLRIDNSAEPGTLDPQKTSGTWETRIVRELFETLVSQDAKGDLVPGLASHWQLSDDGLTWTLELRDDAQWSDGQPLTAGDAVFSLRRLLKPELAAHNANLYYPIKNARAINAGEAAPETLGVHALDDHHLEIRLERPTAWFLQAIAMPEAAPLPEHVLKESERWIVPGNTVVSGPFKLSEWSPQDHITLDKNERYYDADKVSLDEVILYPLEEATAALNRFRTGALDISYTSVPGGRFQQLRQELGDALRVSPLVGEYFYMFNLKPDSPLGDIRVREALNLATRREVITDQLLGMGQTPSYWLVPRVTEGGTKGEMPMAQLSMDKRMARAHELMKAAGFGPNNPVKLTLRYNTLEDHKKIAVALAAMWKPLGVEVSLVNAEAASHYAAIREGDFQLARYGMVATINDPYDFLGSYTTGGSAARSSGYHDETYDQLVEQSSETIDTGERAELLTRAQQRLLDDYALLPLYDYITTALVSERVHGWEPSPMDVHPLRYISIEE</sequence>
<dbReference type="AlphaFoldDB" id="A0A2R8CMR6"/>
<protein>
    <submittedName>
        <fullName evidence="7">Periplasmic oligopeptide-binding protein</fullName>
    </submittedName>
</protein>
<dbReference type="Proteomes" id="UP000244934">
    <property type="component" value="Unassembled WGS sequence"/>
</dbReference>
<evidence type="ECO:0000256" key="5">
    <source>
        <dbReference type="SAM" id="SignalP"/>
    </source>
</evidence>
<dbReference type="Gene3D" id="3.40.190.10">
    <property type="entry name" value="Periplasmic binding protein-like II"/>
    <property type="match status" value="1"/>
</dbReference>
<proteinExistence type="inferred from homology"/>
<evidence type="ECO:0000313" key="8">
    <source>
        <dbReference type="Proteomes" id="UP000244934"/>
    </source>
</evidence>
<evidence type="ECO:0000256" key="1">
    <source>
        <dbReference type="ARBA" id="ARBA00004196"/>
    </source>
</evidence>
<dbReference type="PANTHER" id="PTHR30290">
    <property type="entry name" value="PERIPLASMIC BINDING COMPONENT OF ABC TRANSPORTER"/>
    <property type="match status" value="1"/>
</dbReference>
<evidence type="ECO:0000256" key="2">
    <source>
        <dbReference type="ARBA" id="ARBA00005695"/>
    </source>
</evidence>
<dbReference type="InterPro" id="IPR039424">
    <property type="entry name" value="SBP_5"/>
</dbReference>
<keyword evidence="3" id="KW-0813">Transport</keyword>
<dbReference type="Pfam" id="PF00496">
    <property type="entry name" value="SBP_bac_5"/>
    <property type="match status" value="1"/>
</dbReference>